<name>B1FF83_9BURK</name>
<dbReference type="AlphaFoldDB" id="B1FF83"/>
<evidence type="ECO:0000313" key="1">
    <source>
        <dbReference type="EMBL" id="EDT03762.1"/>
    </source>
</evidence>
<sequence>MPSQIWLREFQLTTLLAEPVPSAKVRSVCFGAIEIALPAASGAFAGLPIDTFSVPPVLSTVPSRRFTYWLPFTSW</sequence>
<protein>
    <submittedName>
        <fullName evidence="1">Uncharacterized protein</fullName>
    </submittedName>
</protein>
<evidence type="ECO:0000313" key="2">
    <source>
        <dbReference type="Proteomes" id="UP000005463"/>
    </source>
</evidence>
<accession>B1FF83</accession>
<proteinExistence type="predicted"/>
<gene>
    <name evidence="1" type="ORF">BamIOP4010DRAFT_2693</name>
</gene>
<comment type="caution">
    <text evidence="1">The sequence shown here is derived from an EMBL/GenBank/DDBJ whole genome shotgun (WGS) entry which is preliminary data.</text>
</comment>
<dbReference type="EMBL" id="ABLC01000058">
    <property type="protein sequence ID" value="EDT03762.1"/>
    <property type="molecule type" value="Genomic_DNA"/>
</dbReference>
<dbReference type="Proteomes" id="UP000005463">
    <property type="component" value="Unassembled WGS sequence"/>
</dbReference>
<reference evidence="1 2" key="1">
    <citation type="submission" date="2008-03" db="EMBL/GenBank/DDBJ databases">
        <title>Sequencing of the draft genome and assembly of Burkholderia ambifaria IOP40-10.</title>
        <authorList>
            <consortium name="US DOE Joint Genome Institute (JGI-PGF)"/>
            <person name="Copeland A."/>
            <person name="Lucas S."/>
            <person name="Lapidus A."/>
            <person name="Glavina del Rio T."/>
            <person name="Dalin E."/>
            <person name="Tice H."/>
            <person name="Bruce D."/>
            <person name="Goodwin L."/>
            <person name="Pitluck S."/>
            <person name="Larimer F."/>
            <person name="Land M.L."/>
            <person name="Hauser L."/>
            <person name="Tiedje J."/>
            <person name="Richardson P."/>
        </authorList>
    </citation>
    <scope>NUCLEOTIDE SEQUENCE [LARGE SCALE GENOMIC DNA]</scope>
    <source>
        <strain evidence="1 2">IOP40-10</strain>
    </source>
</reference>
<organism evidence="1 2">
    <name type="scientific">Burkholderia ambifaria IOP40-10</name>
    <dbReference type="NCBI Taxonomy" id="396596"/>
    <lineage>
        <taxon>Bacteria</taxon>
        <taxon>Pseudomonadati</taxon>
        <taxon>Pseudomonadota</taxon>
        <taxon>Betaproteobacteria</taxon>
        <taxon>Burkholderiales</taxon>
        <taxon>Burkholderiaceae</taxon>
        <taxon>Burkholderia</taxon>
        <taxon>Burkholderia cepacia complex</taxon>
    </lineage>
</organism>